<reference evidence="3" key="1">
    <citation type="journal article" date="2021" name="PeerJ">
        <title>Extensive microbial diversity within the chicken gut microbiome revealed by metagenomics and culture.</title>
        <authorList>
            <person name="Gilroy R."/>
            <person name="Ravi A."/>
            <person name="Getino M."/>
            <person name="Pursley I."/>
            <person name="Horton D.L."/>
            <person name="Alikhan N.F."/>
            <person name="Baker D."/>
            <person name="Gharbi K."/>
            <person name="Hall N."/>
            <person name="Watson M."/>
            <person name="Adriaenssens E.M."/>
            <person name="Foster-Nyarko E."/>
            <person name="Jarju S."/>
            <person name="Secka A."/>
            <person name="Antonio M."/>
            <person name="Oren A."/>
            <person name="Chaudhuri R.R."/>
            <person name="La Ragione R."/>
            <person name="Hildebrand F."/>
            <person name="Pallen M.J."/>
        </authorList>
    </citation>
    <scope>NUCLEOTIDE SEQUENCE</scope>
    <source>
        <strain evidence="3">CHK175-13533</strain>
    </source>
</reference>
<evidence type="ECO:0000313" key="4">
    <source>
        <dbReference type="Proteomes" id="UP000700248"/>
    </source>
</evidence>
<dbReference type="AlphaFoldDB" id="A0A9D2VEE1"/>
<dbReference type="RefSeq" id="WP_276829713.1">
    <property type="nucleotide sequence ID" value="NZ_DYTQ01000007.1"/>
</dbReference>
<keyword evidence="2" id="KW-0732">Signal</keyword>
<proteinExistence type="predicted"/>
<feature type="compositionally biased region" description="Polar residues" evidence="1">
    <location>
        <begin position="199"/>
        <end position="220"/>
    </location>
</feature>
<evidence type="ECO:0000256" key="1">
    <source>
        <dbReference type="SAM" id="MobiDB-lite"/>
    </source>
</evidence>
<accession>A0A9D2VEE1</accession>
<reference evidence="3" key="2">
    <citation type="submission" date="2021-09" db="EMBL/GenBank/DDBJ databases">
        <authorList>
            <person name="Gilroy R."/>
        </authorList>
    </citation>
    <scope>NUCLEOTIDE SEQUENCE</scope>
    <source>
        <strain evidence="3">CHK175-13533</strain>
    </source>
</reference>
<evidence type="ECO:0000256" key="2">
    <source>
        <dbReference type="SAM" id="SignalP"/>
    </source>
</evidence>
<feature type="chain" id="PRO_5039612040" description="TPM domain-containing protein" evidence="2">
    <location>
        <begin position="27"/>
        <end position="220"/>
    </location>
</feature>
<feature type="compositionally biased region" description="Polar residues" evidence="1">
    <location>
        <begin position="162"/>
        <end position="191"/>
    </location>
</feature>
<evidence type="ECO:0008006" key="5">
    <source>
        <dbReference type="Google" id="ProtNLM"/>
    </source>
</evidence>
<feature type="signal peptide" evidence="2">
    <location>
        <begin position="1"/>
        <end position="26"/>
    </location>
</feature>
<gene>
    <name evidence="3" type="ORF">K8U84_00470</name>
</gene>
<feature type="region of interest" description="Disordered" evidence="1">
    <location>
        <begin position="147"/>
        <end position="220"/>
    </location>
</feature>
<dbReference type="EMBL" id="DYTQ01000007">
    <property type="protein sequence ID" value="HJH23009.1"/>
    <property type="molecule type" value="Genomic_DNA"/>
</dbReference>
<organism evidence="3 4">
    <name type="scientific">Paenalcaligenes hominis</name>
    <dbReference type="NCBI Taxonomy" id="643674"/>
    <lineage>
        <taxon>Bacteria</taxon>
        <taxon>Pseudomonadati</taxon>
        <taxon>Pseudomonadota</taxon>
        <taxon>Betaproteobacteria</taxon>
        <taxon>Burkholderiales</taxon>
        <taxon>Alcaligenaceae</taxon>
        <taxon>Paenalcaligenes</taxon>
    </lineage>
</organism>
<comment type="caution">
    <text evidence="3">The sequence shown here is derived from an EMBL/GenBank/DDBJ whole genome shotgun (WGS) entry which is preliminary data.</text>
</comment>
<protein>
    <recommendedName>
        <fullName evidence="5">TPM domain-containing protein</fullName>
    </recommendedName>
</protein>
<sequence length="220" mass="23627">MFKKPALLGLIATSAWLSATPLPAIAQDTEAAKQVLDQLNAEQETTRILLEKLKSTDPSVIDVYFKLDENQQRTMVVSRVTDSGLIETWEAPADVINTTMQEAEAKAKADNPEASSGFDWSSAIAPMLGGMLAGYLLSNAFSGAGKSTQMTREAHEREKRMQSSAYRANSATRAQQLRRTPSNTNTLNRSPANARPPVGQSQGGTFNSSGVRSSGYSNGG</sequence>
<dbReference type="Proteomes" id="UP000700248">
    <property type="component" value="Unassembled WGS sequence"/>
</dbReference>
<evidence type="ECO:0000313" key="3">
    <source>
        <dbReference type="EMBL" id="HJH23009.1"/>
    </source>
</evidence>
<feature type="compositionally biased region" description="Basic and acidic residues" evidence="1">
    <location>
        <begin position="152"/>
        <end position="161"/>
    </location>
</feature>
<name>A0A9D2VEE1_9BURK</name>